<keyword evidence="4" id="KW-0175">Coiled coil</keyword>
<keyword evidence="2" id="KW-0863">Zinc-finger</keyword>
<keyword evidence="7" id="KW-1185">Reference proteome</keyword>
<feature type="compositionally biased region" description="Low complexity" evidence="5">
    <location>
        <begin position="236"/>
        <end position="263"/>
    </location>
</feature>
<evidence type="ECO:0000256" key="4">
    <source>
        <dbReference type="SAM" id="Coils"/>
    </source>
</evidence>
<gene>
    <name evidence="6" type="ORF">OFUS_LOCUS19030</name>
</gene>
<dbReference type="OrthoDB" id="10059994at2759"/>
<name>A0A8J1XYF6_OWEFU</name>
<protein>
    <submittedName>
        <fullName evidence="6">Uncharacterized protein</fullName>
    </submittedName>
</protein>
<evidence type="ECO:0000313" key="7">
    <source>
        <dbReference type="Proteomes" id="UP000749559"/>
    </source>
</evidence>
<evidence type="ECO:0000256" key="2">
    <source>
        <dbReference type="ARBA" id="ARBA00022771"/>
    </source>
</evidence>
<dbReference type="GO" id="GO:0008270">
    <property type="term" value="F:zinc ion binding"/>
    <property type="evidence" value="ECO:0007669"/>
    <property type="project" value="UniProtKB-KW"/>
</dbReference>
<accession>A0A8J1XYF6</accession>
<feature type="coiled-coil region" evidence="4">
    <location>
        <begin position="651"/>
        <end position="713"/>
    </location>
</feature>
<sequence>MEQNCDSPLEEQNKPLQRKHTKKYSQKKYKGQSNLYVNSQFSIRIAEIFSKVWMYLVNIFDLSYKKHKEEFPDEQKTKLKHILEQLREEVHNSVKDIEQQSNDQCEDLLIQNETLKSENKKNIGKIQVLGTEVAALNGKIRGYETLAGLYQDCKDDCARLKQLVLKGEEENVRLRQQNADLDSELKRRDASDEILDQRENTAELNDQAEDGGTTAKLIQLEETTDASVTQLHKSVDSSSSLVTGSEQTSDDNNMQSNNMDLNSRNVPTESDEFMEIPSCEMYINHESPCHQMPSRDMYVGISYLEKPEVIDQEDHVPVAELHKRDYILQWQNDCQDDSLNYHTVSGEISNEVKELWNRINKLSLDKEVLSIEVENLTGVLGNITGTGKPTDFAREVSKTTVKILRLEKKCQLLKDIIEHVTEENSSLKAKYSMAMLEKDKQILDGRQEQALLLEKIKVLEHARDNLTPPTNKIDKEDVADWIEVDHIQQTETTSDVNDATKQRLLYLEKKVQKQHKKLKEVEMDELSADYESLKLSHKQLGEREKALINQLKGMKERELNMEREIFEIKIKPTMSLYQTNVGGPRHHVEPSAPKMESLSLDITAGDDPNSTIELNPQDLTKQVKDLREENRFLKFQADANREDFEVERRDRERVQGEKSDLKERVEMLEKEWKRAVKKARQEEKQNGEVNAENSRLKRQLKEIQKVAKQSAKQLPVYYVPVSEQAKPSYSTYTKPSKEAAKILPMAERKQIWNCTICTFENPFQRTTCEMCSSPKDIEVSYDSLTGKRSQTSIYPRGSKLGHED</sequence>
<feature type="coiled-coil region" evidence="4">
    <location>
        <begin position="157"/>
        <end position="207"/>
    </location>
</feature>
<dbReference type="Gene3D" id="1.20.5.990">
    <property type="entry name" value="Nemo cc2-lz domain - 1d5 darpin complex"/>
    <property type="match status" value="1"/>
</dbReference>
<reference evidence="6" key="1">
    <citation type="submission" date="2022-03" db="EMBL/GenBank/DDBJ databases">
        <authorList>
            <person name="Martin C."/>
        </authorList>
    </citation>
    <scope>NUCLEOTIDE SEQUENCE</scope>
</reference>
<dbReference type="EMBL" id="CAIIXF020000009">
    <property type="protein sequence ID" value="CAH1794315.1"/>
    <property type="molecule type" value="Genomic_DNA"/>
</dbReference>
<organism evidence="6 7">
    <name type="scientific">Owenia fusiformis</name>
    <name type="common">Polychaete worm</name>
    <dbReference type="NCBI Taxonomy" id="6347"/>
    <lineage>
        <taxon>Eukaryota</taxon>
        <taxon>Metazoa</taxon>
        <taxon>Spiralia</taxon>
        <taxon>Lophotrochozoa</taxon>
        <taxon>Annelida</taxon>
        <taxon>Polychaeta</taxon>
        <taxon>Sedentaria</taxon>
        <taxon>Canalipalpata</taxon>
        <taxon>Sabellida</taxon>
        <taxon>Oweniida</taxon>
        <taxon>Oweniidae</taxon>
        <taxon>Owenia</taxon>
    </lineage>
</organism>
<proteinExistence type="predicted"/>
<feature type="region of interest" description="Disordered" evidence="5">
    <location>
        <begin position="1"/>
        <end position="26"/>
    </location>
</feature>
<dbReference type="Gene3D" id="2.30.30.380">
    <property type="entry name" value="Zn-finger domain of Sec23/24"/>
    <property type="match status" value="1"/>
</dbReference>
<feature type="region of interest" description="Disordered" evidence="5">
    <location>
        <begin position="230"/>
        <end position="265"/>
    </location>
</feature>
<feature type="compositionally biased region" description="Basic residues" evidence="5">
    <location>
        <begin position="16"/>
        <end position="26"/>
    </location>
</feature>
<evidence type="ECO:0000256" key="3">
    <source>
        <dbReference type="ARBA" id="ARBA00022833"/>
    </source>
</evidence>
<keyword evidence="3" id="KW-0862">Zinc</keyword>
<dbReference type="Proteomes" id="UP000749559">
    <property type="component" value="Unassembled WGS sequence"/>
</dbReference>
<comment type="caution">
    <text evidence="6">The sequence shown here is derived from an EMBL/GenBank/DDBJ whole genome shotgun (WGS) entry which is preliminary data.</text>
</comment>
<dbReference type="SMART" id="SM00547">
    <property type="entry name" value="ZnF_RBZ"/>
    <property type="match status" value="1"/>
</dbReference>
<dbReference type="PROSITE" id="PS50199">
    <property type="entry name" value="ZF_RANBP2_2"/>
    <property type="match status" value="1"/>
</dbReference>
<dbReference type="AlphaFoldDB" id="A0A8J1XYF6"/>
<evidence type="ECO:0000313" key="6">
    <source>
        <dbReference type="EMBL" id="CAH1794315.1"/>
    </source>
</evidence>
<dbReference type="InterPro" id="IPR036443">
    <property type="entry name" value="Znf_RanBP2_sf"/>
</dbReference>
<dbReference type="PROSITE" id="PS01358">
    <property type="entry name" value="ZF_RANBP2_1"/>
    <property type="match status" value="1"/>
</dbReference>
<evidence type="ECO:0000256" key="1">
    <source>
        <dbReference type="ARBA" id="ARBA00022723"/>
    </source>
</evidence>
<feature type="coiled-coil region" evidence="4">
    <location>
        <begin position="80"/>
        <end position="118"/>
    </location>
</feature>
<keyword evidence="1" id="KW-0479">Metal-binding</keyword>
<dbReference type="InterPro" id="IPR001876">
    <property type="entry name" value="Znf_RanBP2"/>
</dbReference>
<dbReference type="SUPFAM" id="SSF90209">
    <property type="entry name" value="Ran binding protein zinc finger-like"/>
    <property type="match status" value="1"/>
</dbReference>
<evidence type="ECO:0000256" key="5">
    <source>
        <dbReference type="SAM" id="MobiDB-lite"/>
    </source>
</evidence>